<gene>
    <name evidence="3" type="ORF">PXEA_LOCUS4624</name>
</gene>
<feature type="region of interest" description="Disordered" evidence="1">
    <location>
        <begin position="243"/>
        <end position="344"/>
    </location>
</feature>
<keyword evidence="2" id="KW-0472">Membrane</keyword>
<dbReference type="AlphaFoldDB" id="A0A448WGF8"/>
<keyword evidence="2" id="KW-0812">Transmembrane</keyword>
<protein>
    <submittedName>
        <fullName evidence="3">Uncharacterized protein</fullName>
    </submittedName>
</protein>
<evidence type="ECO:0000256" key="2">
    <source>
        <dbReference type="SAM" id="Phobius"/>
    </source>
</evidence>
<feature type="region of interest" description="Disordered" evidence="1">
    <location>
        <begin position="415"/>
        <end position="441"/>
    </location>
</feature>
<accession>A0A448WGF8</accession>
<proteinExistence type="predicted"/>
<feature type="compositionally biased region" description="Low complexity" evidence="1">
    <location>
        <begin position="297"/>
        <end position="307"/>
    </location>
</feature>
<evidence type="ECO:0000256" key="1">
    <source>
        <dbReference type="SAM" id="MobiDB-lite"/>
    </source>
</evidence>
<sequence length="951" mass="104391">MPISTFIFPILFFLISLYLFLIYFNFGTIILLNYQANSESLLLSPRDSRGSPDALAITSNKSSYPSTGQSHQTYHETSSSSRTSSFHLSQSSFHSQSCYPSFSTTNHICSIPSISSSSISSATVSDLHKSLTSLPISPVLQPVASSRRISHDYLGGDDRSVKQSLTCIGKSEQTEPADRDLRTWLNADDEGDHKAARTQLPSLNNSVSGSLVSITPSKSPLATYYDSDVETWISRTCKEVAVVASRRSNSDRQSATPTSRTDNIISTPNDPRDRTSSGRFATFKGDFVPCQRKPDSSNRNPSTTSNSPKDHHRVNEKKAIFLTITSDQDGRKAIPGANQSDTQSPLAFEAAIHSGRSDDSSQSTVIPASTLTSPSLLAKGVRKDSDVSYQGRRSRCIEFRRTGYSGSLEVSKGQQFSSLPRSELETSELSEEDRAGWPGLNDTELADMLADTLQREEVITDVSIHLLPSPLSKTRQVPLGLSQSEVPIGPSNGLVNRAQLSPNKLKLVSGHSASLSKIEHPLPQPHSYHLIQHDMTQKIHIHHNLHSQLSLPDRLAQKIHSNTSGSFKQLRGSPTNVSHSTNQQQSYMPEKVILLSNAGNRKGKTSTKSSRPLLTKFDPQDWHSQFTVKSCDSDALTCSTTSNFSHSSSIIDDNKPGDVHRLTQSNCNLLRNEPYWPIGLKYQRTSGSFGNDQPLSGIVLAKHNPILDPDLQDSRRVAHSTSTSPQPTAFSTLSFSPTSRPSPVKTIPITPLCSYSCEIPASPLLRIPLKPQLSTSPHSSPVPSDFTSLNPKKFFLALHLNGPCHSNNTITSPDTEIPRAAAHIFTRNRTTQSLSTTPFENMAYFSNTSANVRNEVKPPFDKFLSFQHLNRDILLSETHLAKDKVASTSRLVDELHNQKMGPKLQTGGLFGSECERSLQISEDQVNAFMKGSVMAIAIVKIPCFLFALNSH</sequence>
<feature type="region of interest" description="Disordered" evidence="1">
    <location>
        <begin position="714"/>
        <end position="737"/>
    </location>
</feature>
<feature type="region of interest" description="Disordered" evidence="1">
    <location>
        <begin position="60"/>
        <end position="82"/>
    </location>
</feature>
<feature type="region of interest" description="Disordered" evidence="1">
    <location>
        <begin position="565"/>
        <end position="584"/>
    </location>
</feature>
<feature type="compositionally biased region" description="Polar residues" evidence="1">
    <location>
        <begin position="60"/>
        <end position="77"/>
    </location>
</feature>
<organism evidence="3 4">
    <name type="scientific">Protopolystoma xenopodis</name>
    <dbReference type="NCBI Taxonomy" id="117903"/>
    <lineage>
        <taxon>Eukaryota</taxon>
        <taxon>Metazoa</taxon>
        <taxon>Spiralia</taxon>
        <taxon>Lophotrochozoa</taxon>
        <taxon>Platyhelminthes</taxon>
        <taxon>Monogenea</taxon>
        <taxon>Polyopisthocotylea</taxon>
        <taxon>Polystomatidea</taxon>
        <taxon>Polystomatidae</taxon>
        <taxon>Protopolystoma</taxon>
    </lineage>
</organism>
<comment type="caution">
    <text evidence="3">The sequence shown here is derived from an EMBL/GenBank/DDBJ whole genome shotgun (WGS) entry which is preliminary data.</text>
</comment>
<reference evidence="3" key="1">
    <citation type="submission" date="2018-11" db="EMBL/GenBank/DDBJ databases">
        <authorList>
            <consortium name="Pathogen Informatics"/>
        </authorList>
    </citation>
    <scope>NUCLEOTIDE SEQUENCE</scope>
</reference>
<evidence type="ECO:0000313" key="4">
    <source>
        <dbReference type="Proteomes" id="UP000784294"/>
    </source>
</evidence>
<name>A0A448WGF8_9PLAT</name>
<feature type="compositionally biased region" description="Polar residues" evidence="1">
    <location>
        <begin position="719"/>
        <end position="737"/>
    </location>
</feature>
<dbReference type="EMBL" id="CAAALY010011103">
    <property type="protein sequence ID" value="VEL11184.1"/>
    <property type="molecule type" value="Genomic_DNA"/>
</dbReference>
<keyword evidence="4" id="KW-1185">Reference proteome</keyword>
<dbReference type="Proteomes" id="UP000784294">
    <property type="component" value="Unassembled WGS sequence"/>
</dbReference>
<evidence type="ECO:0000313" key="3">
    <source>
        <dbReference type="EMBL" id="VEL11184.1"/>
    </source>
</evidence>
<feature type="compositionally biased region" description="Polar residues" evidence="1">
    <location>
        <begin position="251"/>
        <end position="269"/>
    </location>
</feature>
<keyword evidence="2" id="KW-1133">Transmembrane helix</keyword>
<feature type="transmembrane region" description="Helical" evidence="2">
    <location>
        <begin position="7"/>
        <end position="32"/>
    </location>
</feature>